<dbReference type="AlphaFoldDB" id="A0AAE1GCE6"/>
<evidence type="ECO:0000313" key="2">
    <source>
        <dbReference type="EMBL" id="KAK3890474.1"/>
    </source>
</evidence>
<feature type="region of interest" description="Disordered" evidence="1">
    <location>
        <begin position="1"/>
        <end position="42"/>
    </location>
</feature>
<name>A0AAE1GCE6_PETCI</name>
<evidence type="ECO:0000256" key="1">
    <source>
        <dbReference type="SAM" id="MobiDB-lite"/>
    </source>
</evidence>
<protein>
    <submittedName>
        <fullName evidence="2">Uncharacterized protein</fullName>
    </submittedName>
</protein>
<sequence length="115" mass="13666">MEKRMEGMGGRDRGEGWIGGEEDMEGRKGLEGKEGLEEEVGIREMEEREEWIGGEGRKSERHGWRKRIKNTDHWYYHFTSPWSHMQQTLISCVSWRARKNLRSEKTGIDEKDLKR</sequence>
<dbReference type="Proteomes" id="UP001286313">
    <property type="component" value="Unassembled WGS sequence"/>
</dbReference>
<reference evidence="2" key="1">
    <citation type="submission" date="2023-10" db="EMBL/GenBank/DDBJ databases">
        <title>Genome assemblies of two species of porcelain crab, Petrolisthes cinctipes and Petrolisthes manimaculis (Anomura: Porcellanidae).</title>
        <authorList>
            <person name="Angst P."/>
        </authorList>
    </citation>
    <scope>NUCLEOTIDE SEQUENCE</scope>
    <source>
        <strain evidence="2">PB745_01</strain>
        <tissue evidence="2">Gill</tissue>
    </source>
</reference>
<evidence type="ECO:0000313" key="3">
    <source>
        <dbReference type="Proteomes" id="UP001286313"/>
    </source>
</evidence>
<feature type="compositionally biased region" description="Basic and acidic residues" evidence="1">
    <location>
        <begin position="25"/>
        <end position="42"/>
    </location>
</feature>
<dbReference type="EMBL" id="JAWQEG010000415">
    <property type="protein sequence ID" value="KAK3890474.1"/>
    <property type="molecule type" value="Genomic_DNA"/>
</dbReference>
<keyword evidence="3" id="KW-1185">Reference proteome</keyword>
<accession>A0AAE1GCE6</accession>
<comment type="caution">
    <text evidence="2">The sequence shown here is derived from an EMBL/GenBank/DDBJ whole genome shotgun (WGS) entry which is preliminary data.</text>
</comment>
<organism evidence="2 3">
    <name type="scientific">Petrolisthes cinctipes</name>
    <name type="common">Flat porcelain crab</name>
    <dbReference type="NCBI Taxonomy" id="88211"/>
    <lineage>
        <taxon>Eukaryota</taxon>
        <taxon>Metazoa</taxon>
        <taxon>Ecdysozoa</taxon>
        <taxon>Arthropoda</taxon>
        <taxon>Crustacea</taxon>
        <taxon>Multicrustacea</taxon>
        <taxon>Malacostraca</taxon>
        <taxon>Eumalacostraca</taxon>
        <taxon>Eucarida</taxon>
        <taxon>Decapoda</taxon>
        <taxon>Pleocyemata</taxon>
        <taxon>Anomura</taxon>
        <taxon>Galatheoidea</taxon>
        <taxon>Porcellanidae</taxon>
        <taxon>Petrolisthes</taxon>
    </lineage>
</organism>
<proteinExistence type="predicted"/>
<feature type="compositionally biased region" description="Basic and acidic residues" evidence="1">
    <location>
        <begin position="1"/>
        <end position="15"/>
    </location>
</feature>
<gene>
    <name evidence="2" type="ORF">Pcinc_005554</name>
</gene>